<dbReference type="Proteomes" id="UP000318052">
    <property type="component" value="Unassembled WGS sequence"/>
</dbReference>
<dbReference type="GO" id="GO:0005829">
    <property type="term" value="C:cytosol"/>
    <property type="evidence" value="ECO:0007669"/>
    <property type="project" value="TreeGrafter"/>
</dbReference>
<accession>A0A2A2UG77</accession>
<dbReference type="CDD" id="cd11364">
    <property type="entry name" value="RNase_PH_PNPase_2"/>
    <property type="match status" value="1"/>
</dbReference>
<reference evidence="13" key="3">
    <citation type="submission" date="2019-07" db="EMBL/GenBank/DDBJ databases">
        <authorList>
            <person name="Pylro V."/>
            <person name="Dias A."/>
            <person name="Andreote F."/>
            <person name="Varani A."/>
            <person name="Andreote C."/>
            <person name="Bernardo E."/>
            <person name="Martins T."/>
        </authorList>
    </citation>
    <scope>NUCLEOTIDE SEQUENCE</scope>
    <source>
        <strain evidence="13">77</strain>
    </source>
</reference>
<dbReference type="Proteomes" id="UP001051844">
    <property type="component" value="Unassembled WGS sequence"/>
</dbReference>
<dbReference type="FunFam" id="3.30.1370.10:FF:000001">
    <property type="entry name" value="Polyribonucleotide nucleotidyltransferase"/>
    <property type="match status" value="1"/>
</dbReference>
<dbReference type="InterPro" id="IPR036456">
    <property type="entry name" value="PNPase_PH_RNA-bd_sf"/>
</dbReference>
<dbReference type="SMART" id="SM00322">
    <property type="entry name" value="KH"/>
    <property type="match status" value="1"/>
</dbReference>
<keyword evidence="16" id="KW-1185">Reference proteome</keyword>
<dbReference type="InterPro" id="IPR036345">
    <property type="entry name" value="ExoRNase_PH_dom2_sf"/>
</dbReference>
<evidence type="ECO:0000313" key="12">
    <source>
        <dbReference type="EMBL" id="RZE43862.1"/>
    </source>
</evidence>
<keyword evidence="5 8" id="KW-0479">Metal-binding</keyword>
<comment type="cofactor">
    <cofactor evidence="8">
        <name>Mg(2+)</name>
        <dbReference type="ChEBI" id="CHEBI:18420"/>
    </cofactor>
</comment>
<evidence type="ECO:0000313" key="14">
    <source>
        <dbReference type="Proteomes" id="UP000292095"/>
    </source>
</evidence>
<keyword evidence="7 8" id="KW-0694">RNA-binding</keyword>
<dbReference type="Pfam" id="PF00575">
    <property type="entry name" value="S1"/>
    <property type="match status" value="1"/>
</dbReference>
<dbReference type="InterPro" id="IPR020568">
    <property type="entry name" value="Ribosomal_Su5_D2-typ_SF"/>
</dbReference>
<dbReference type="EMBL" id="PKLL01000006">
    <property type="protein sequence ID" value="RZE27227.1"/>
    <property type="molecule type" value="Genomic_DNA"/>
</dbReference>
<dbReference type="GO" id="GO:0000287">
    <property type="term" value="F:magnesium ion binding"/>
    <property type="evidence" value="ECO:0007669"/>
    <property type="project" value="UniProtKB-UniRule"/>
</dbReference>
<dbReference type="EMBL" id="BNDZ01000003">
    <property type="protein sequence ID" value="GHI45269.1"/>
    <property type="molecule type" value="Genomic_DNA"/>
</dbReference>
<reference evidence="13" key="2">
    <citation type="journal article" date="2019" name="Microbiol. Resour. Announc.">
        <title>Draft Genomic Sequences of Streptomyces misionensis and Streptomyces albidoflavus, bacteria applied for phytopathogen biocontrol.</title>
        <authorList>
            <person name="Pylro V."/>
            <person name="Dias A."/>
            <person name="Andreote F."/>
            <person name="Varani A."/>
            <person name="Andreote C."/>
            <person name="Bernardo E."/>
            <person name="Martins T."/>
        </authorList>
    </citation>
    <scope>NUCLEOTIDE SEQUENCE</scope>
    <source>
        <strain evidence="13">77</strain>
    </source>
</reference>
<dbReference type="FunFam" id="3.30.230.70:FF:000001">
    <property type="entry name" value="Polyribonucleotide nucleotidyltransferase"/>
    <property type="match status" value="1"/>
</dbReference>
<dbReference type="EMBL" id="PKLK01000006">
    <property type="protein sequence ID" value="RZE43862.1"/>
    <property type="molecule type" value="Genomic_DNA"/>
</dbReference>
<dbReference type="InterPro" id="IPR015848">
    <property type="entry name" value="PNPase_PH_RNA-bd_bac/org-type"/>
</dbReference>
<evidence type="ECO:0000313" key="13">
    <source>
        <dbReference type="EMBL" id="TWV26839.1"/>
    </source>
</evidence>
<keyword evidence="6 8" id="KW-0460">Magnesium</keyword>
<evidence type="ECO:0000256" key="8">
    <source>
        <dbReference type="HAMAP-Rule" id="MF_01595"/>
    </source>
</evidence>
<dbReference type="NCBIfam" id="TIGR03591">
    <property type="entry name" value="polynuc_phos"/>
    <property type="match status" value="1"/>
</dbReference>
<dbReference type="GO" id="GO:0000175">
    <property type="term" value="F:3'-5'-RNA exonuclease activity"/>
    <property type="evidence" value="ECO:0007669"/>
    <property type="project" value="TreeGrafter"/>
</dbReference>
<evidence type="ECO:0000313" key="10">
    <source>
        <dbReference type="EMBL" id="GHI45269.1"/>
    </source>
</evidence>
<dbReference type="InterPro" id="IPR001247">
    <property type="entry name" value="ExoRNase_PH_dom1"/>
</dbReference>
<dbReference type="PROSITE" id="PS50084">
    <property type="entry name" value="KH_TYPE_1"/>
    <property type="match status" value="1"/>
</dbReference>
<name>A0A2A2UG77_9ACTN</name>
<dbReference type="InterPro" id="IPR012340">
    <property type="entry name" value="NA-bd_OB-fold"/>
</dbReference>
<evidence type="ECO:0000313" key="11">
    <source>
        <dbReference type="EMBL" id="RZE27227.1"/>
    </source>
</evidence>
<dbReference type="Gene3D" id="3.30.1370.10">
    <property type="entry name" value="K Homology domain, type 1"/>
    <property type="match status" value="1"/>
</dbReference>
<dbReference type="NCBIfam" id="NF008805">
    <property type="entry name" value="PRK11824.1"/>
    <property type="match status" value="1"/>
</dbReference>
<accession>A0A0X3WHY5</accession>
<evidence type="ECO:0000256" key="5">
    <source>
        <dbReference type="ARBA" id="ARBA00022723"/>
    </source>
</evidence>
<dbReference type="InterPro" id="IPR004087">
    <property type="entry name" value="KH_dom"/>
</dbReference>
<dbReference type="SUPFAM" id="SSF54791">
    <property type="entry name" value="Eukaryotic type KH-domain (KH-domain type I)"/>
    <property type="match status" value="1"/>
</dbReference>
<evidence type="ECO:0000259" key="9">
    <source>
        <dbReference type="PROSITE" id="PS50126"/>
    </source>
</evidence>
<dbReference type="InterPro" id="IPR027408">
    <property type="entry name" value="PNPase/RNase_PH_dom_sf"/>
</dbReference>
<evidence type="ECO:0000256" key="1">
    <source>
        <dbReference type="ARBA" id="ARBA00007404"/>
    </source>
</evidence>
<comment type="function">
    <text evidence="8">Involved in mRNA degradation. Catalyzes the phosphorolysis of single-stranded polyribonucleotides processively in the 3'- to 5'-direction.</text>
</comment>
<dbReference type="InterPro" id="IPR003029">
    <property type="entry name" value="S1_domain"/>
</dbReference>
<evidence type="ECO:0000256" key="7">
    <source>
        <dbReference type="ARBA" id="ARBA00022884"/>
    </source>
</evidence>
<dbReference type="InterPro" id="IPR012162">
    <property type="entry name" value="PNPase"/>
</dbReference>
<evidence type="ECO:0000313" key="15">
    <source>
        <dbReference type="Proteomes" id="UP000292693"/>
    </source>
</evidence>
<dbReference type="SMART" id="SM00316">
    <property type="entry name" value="S1"/>
    <property type="match status" value="1"/>
</dbReference>
<dbReference type="GO" id="GO:0006402">
    <property type="term" value="P:mRNA catabolic process"/>
    <property type="evidence" value="ECO:0007669"/>
    <property type="project" value="UniProtKB-UniRule"/>
</dbReference>
<reference evidence="10" key="4">
    <citation type="submission" date="2022-09" db="EMBL/GenBank/DDBJ databases">
        <title>Whole genome shotgun sequence of Streptomyces albidoflavus NBRC 12854.</title>
        <authorList>
            <person name="Komaki H."/>
            <person name="Tamura T."/>
        </authorList>
    </citation>
    <scope>NUCLEOTIDE SEQUENCE</scope>
    <source>
        <strain evidence="10">NBRC 12854</strain>
    </source>
</reference>
<keyword evidence="2 8" id="KW-0963">Cytoplasm</keyword>
<dbReference type="GeneID" id="97266912"/>
<dbReference type="HAMAP" id="MF_01595">
    <property type="entry name" value="PNPase"/>
    <property type="match status" value="1"/>
</dbReference>
<sequence length="735" mass="78983">MENETHYAEAVIDNGTFGTRTIRFETGRLAKQAAGSAVAYLDDDTMVLSATTASKKPKDQLDFFPLTVDVEERMYAAGKIPGSFFRREGRPSEDAILTCRLIDRPLRPSFRKGLRNEIQIVETIMALNPDHLYDVVAINAASCSTQLAGLPFSGPIGGTRVALINGQWVGFPTHTELEDAVFDMVVAGRVLDDGDVAIMMVEAEATEKTIQLVKDGAAAPTEEVVAAGLEAAKPFIKALCKAQSELAAKAAKPTGEFPIFLDYQDDVLEALKAAVESELAQALTIGGKQEREAELDRVKAVAAEKLLPQFEGREKEISAAYRALTKELVRRRVIKDKVRIDGRGVTDIRTLAAEVEAIPRVHGSALFERGETQILGVTTLNMLRMEQQLDTLSPVTRKRYMHNYNFPPYSTGETGRVGSPKRREIGHGALAERALVPVLPTREEFPYAIRQVSEALGSNGSTSMGSVCASTMSLLNAGVPLKAPVAGIAMGLISQEIDGETHYVTLTDILGAEDAFGDMDFKVAGTKTFVTALQLDTKLDGIPASVLAAALKQARDARLHILDVMNEAIDVPDEMSPNAPRIITVKIPVDKIGEVIGPKGKMINQIQEDTGADITIEDDGTIYIGAADGPAAEAARATINGIANPTMPEVGERYLGTVVKTTTFGAFVSLLPGKDGLLHISQIRKLAGGKRVENVEDVLGVGAKVQVEIAEIDSRGKLSLIPVIEGEDEKDDASS</sequence>
<dbReference type="SUPFAM" id="SSF46915">
    <property type="entry name" value="Polynucleotide phosphorylase/guanosine pentaphosphate synthase (PNPase/GPSI), domain 3"/>
    <property type="match status" value="1"/>
</dbReference>
<evidence type="ECO:0000256" key="4">
    <source>
        <dbReference type="ARBA" id="ARBA00022695"/>
    </source>
</evidence>
<dbReference type="Proteomes" id="UP000292693">
    <property type="component" value="Unassembled WGS sequence"/>
</dbReference>
<dbReference type="AlphaFoldDB" id="A0A2A2UG77"/>
<dbReference type="FunFam" id="2.40.50.140:FF:000069">
    <property type="entry name" value="Polyribonucleotide nucleotidyltransferase"/>
    <property type="match status" value="1"/>
</dbReference>
<evidence type="ECO:0000256" key="3">
    <source>
        <dbReference type="ARBA" id="ARBA00022679"/>
    </source>
</evidence>
<dbReference type="KEGG" id="salb:XNR_1130"/>
<evidence type="ECO:0000313" key="17">
    <source>
        <dbReference type="Proteomes" id="UP001051844"/>
    </source>
</evidence>
<evidence type="ECO:0000256" key="2">
    <source>
        <dbReference type="ARBA" id="ARBA00022490"/>
    </source>
</evidence>
<accession>A0A126XYY8</accession>
<dbReference type="PANTHER" id="PTHR11252">
    <property type="entry name" value="POLYRIBONUCLEOTIDE NUCLEOTIDYLTRANSFERASE"/>
    <property type="match status" value="1"/>
</dbReference>
<dbReference type="CDD" id="cd04472">
    <property type="entry name" value="S1_PNPase"/>
    <property type="match status" value="1"/>
</dbReference>
<dbReference type="GO" id="GO:0004654">
    <property type="term" value="F:polyribonucleotide nucleotidyltransferase activity"/>
    <property type="evidence" value="ECO:0007669"/>
    <property type="project" value="UniProtKB-UniRule"/>
</dbReference>
<dbReference type="GO" id="GO:0006396">
    <property type="term" value="P:RNA processing"/>
    <property type="evidence" value="ECO:0007669"/>
    <property type="project" value="InterPro"/>
</dbReference>
<keyword evidence="3 8" id="KW-0808">Transferase</keyword>
<protein>
    <recommendedName>
        <fullName evidence="8">Polyribonucleotide nucleotidyltransferase</fullName>
        <ecNumber evidence="8">2.7.7.8</ecNumber>
    </recommendedName>
    <alternativeName>
        <fullName evidence="8">Polynucleotide phosphorylase</fullName>
        <shortName evidence="8">PNPase</shortName>
    </alternativeName>
</protein>
<feature type="domain" description="S1 motif" evidence="9">
    <location>
        <begin position="651"/>
        <end position="723"/>
    </location>
</feature>
<dbReference type="PIRSF" id="PIRSF005499">
    <property type="entry name" value="PNPase"/>
    <property type="match status" value="1"/>
</dbReference>
<feature type="binding site" evidence="8">
    <location>
        <position position="514"/>
    </location>
    <ligand>
        <name>Mg(2+)</name>
        <dbReference type="ChEBI" id="CHEBI:18420"/>
    </ligand>
</feature>
<dbReference type="Proteomes" id="UP000292095">
    <property type="component" value="Unassembled WGS sequence"/>
</dbReference>
<gene>
    <name evidence="8 10" type="primary">pnp</name>
    <name evidence="12" type="ORF">C0Q91_06595</name>
    <name evidence="11" type="ORF">C0Q92_06510</name>
    <name evidence="13" type="ORF">FRZ02_09305</name>
    <name evidence="10" type="ORF">ScoT_14430</name>
</gene>
<dbReference type="Gene3D" id="3.30.230.70">
    <property type="entry name" value="GHMP Kinase, N-terminal domain"/>
    <property type="match status" value="2"/>
</dbReference>
<dbReference type="CDD" id="cd02393">
    <property type="entry name" value="KH-I_PNPase"/>
    <property type="match status" value="1"/>
</dbReference>
<proteinExistence type="inferred from homology"/>
<dbReference type="Gene3D" id="2.40.50.140">
    <property type="entry name" value="Nucleic acid-binding proteins"/>
    <property type="match status" value="1"/>
</dbReference>
<feature type="binding site" evidence="8">
    <location>
        <position position="520"/>
    </location>
    <ligand>
        <name>Mg(2+)</name>
        <dbReference type="ChEBI" id="CHEBI:18420"/>
    </ligand>
</feature>
<comment type="similarity">
    <text evidence="1 8">Belongs to the polyribonucleotide nucleotidyltransferase family.</text>
</comment>
<dbReference type="Pfam" id="PF03726">
    <property type="entry name" value="PNPase"/>
    <property type="match status" value="1"/>
</dbReference>
<dbReference type="EMBL" id="VOGX01000018">
    <property type="protein sequence ID" value="TWV26839.1"/>
    <property type="molecule type" value="Genomic_DNA"/>
</dbReference>
<dbReference type="PANTHER" id="PTHR11252:SF0">
    <property type="entry name" value="POLYRIBONUCLEOTIDE NUCLEOTIDYLTRANSFERASE 1, MITOCHONDRIAL"/>
    <property type="match status" value="1"/>
</dbReference>
<dbReference type="RefSeq" id="WP_003951206.1">
    <property type="nucleotide sequence ID" value="NC_020990.1"/>
</dbReference>
<dbReference type="Pfam" id="PF01138">
    <property type="entry name" value="RNase_PH"/>
    <property type="match status" value="2"/>
</dbReference>
<dbReference type="FunFam" id="3.30.230.70:FF:000002">
    <property type="entry name" value="Polyribonucleotide nucleotidyltransferase"/>
    <property type="match status" value="1"/>
</dbReference>
<keyword evidence="4 8" id="KW-0548">Nucleotidyltransferase</keyword>
<dbReference type="InterPro" id="IPR004088">
    <property type="entry name" value="KH_dom_type_1"/>
</dbReference>
<dbReference type="GO" id="GO:0003723">
    <property type="term" value="F:RNA binding"/>
    <property type="evidence" value="ECO:0007669"/>
    <property type="project" value="UniProtKB-UniRule"/>
</dbReference>
<dbReference type="NCBIfam" id="TIGR02696">
    <property type="entry name" value="pppGpp_PNP"/>
    <property type="match status" value="1"/>
</dbReference>
<accession>D6BA09</accession>
<dbReference type="PROSITE" id="PS50126">
    <property type="entry name" value="S1"/>
    <property type="match status" value="1"/>
</dbReference>
<evidence type="ECO:0000256" key="6">
    <source>
        <dbReference type="ARBA" id="ARBA00022842"/>
    </source>
</evidence>
<dbReference type="EC" id="2.7.7.8" evidence="8"/>
<evidence type="ECO:0000313" key="16">
    <source>
        <dbReference type="Proteomes" id="UP000318052"/>
    </source>
</evidence>
<reference evidence="14 15" key="1">
    <citation type="submission" date="2017-12" db="EMBL/GenBank/DDBJ databases">
        <title>Population genomics insights into the ecological differentiation and adaptive evolution in streptomycetes.</title>
        <authorList>
            <person name="Li Y."/>
            <person name="Huang Y."/>
        </authorList>
    </citation>
    <scope>NUCLEOTIDE SEQUENCE [LARGE SCALE GENOMIC DNA]</scope>
    <source>
        <strain evidence="12 14">FXJ.2339</strain>
        <strain evidence="11 15">NBRC 100770</strain>
    </source>
</reference>
<dbReference type="Pfam" id="PF00013">
    <property type="entry name" value="KH_1"/>
    <property type="match status" value="1"/>
</dbReference>
<dbReference type="SUPFAM" id="SSF55666">
    <property type="entry name" value="Ribonuclease PH domain 2-like"/>
    <property type="match status" value="2"/>
</dbReference>
<organism evidence="10 17">
    <name type="scientific">Streptomyces albidoflavus</name>
    <dbReference type="NCBI Taxonomy" id="1886"/>
    <lineage>
        <taxon>Bacteria</taxon>
        <taxon>Bacillati</taxon>
        <taxon>Actinomycetota</taxon>
        <taxon>Actinomycetes</taxon>
        <taxon>Kitasatosporales</taxon>
        <taxon>Streptomycetaceae</taxon>
        <taxon>Streptomyces</taxon>
        <taxon>Streptomyces albidoflavus group</taxon>
    </lineage>
</organism>
<dbReference type="SUPFAM" id="SSF54211">
    <property type="entry name" value="Ribosomal protein S5 domain 2-like"/>
    <property type="match status" value="2"/>
</dbReference>
<comment type="subcellular location">
    <subcellularLocation>
        <location evidence="8">Cytoplasm</location>
    </subcellularLocation>
</comment>
<comment type="catalytic activity">
    <reaction evidence="8">
        <text>RNA(n+1) + phosphate = RNA(n) + a ribonucleoside 5'-diphosphate</text>
        <dbReference type="Rhea" id="RHEA:22096"/>
        <dbReference type="Rhea" id="RHEA-COMP:14527"/>
        <dbReference type="Rhea" id="RHEA-COMP:17342"/>
        <dbReference type="ChEBI" id="CHEBI:43474"/>
        <dbReference type="ChEBI" id="CHEBI:57930"/>
        <dbReference type="ChEBI" id="CHEBI:140395"/>
        <dbReference type="EC" id="2.7.7.8"/>
    </reaction>
</comment>
<dbReference type="InterPro" id="IPR036612">
    <property type="entry name" value="KH_dom_type_1_sf"/>
</dbReference>
<dbReference type="InterPro" id="IPR014069">
    <property type="entry name" value="GPSI/PNP"/>
</dbReference>
<comment type="caution">
    <text evidence="10">The sequence shown here is derived from an EMBL/GenBank/DDBJ whole genome shotgun (WGS) entry which is preliminary data.</text>
</comment>